<dbReference type="InterPro" id="IPR036770">
    <property type="entry name" value="Ankyrin_rpt-contain_sf"/>
</dbReference>
<keyword evidence="1" id="KW-0677">Repeat</keyword>
<dbReference type="GO" id="GO:0003677">
    <property type="term" value="F:DNA binding"/>
    <property type="evidence" value="ECO:0007669"/>
    <property type="project" value="InterPro"/>
</dbReference>
<dbReference type="FunFam" id="3.10.260.10:FF:000001">
    <property type="entry name" value="APSES transcription factor (MbpA)"/>
    <property type="match status" value="1"/>
</dbReference>
<sequence length="912" mass="98688">MQQGRQSNPLDDLAFLADSYQHASQQTASVPTTSVPLYPQQPQMLPTSDANLLYGPPPTTSQQYQQQQQQFPFIPPIIQPPQQLYQHVIQMDDPNASRSMPPPPPAIPTIILKPPSSTGLALSSTSAVATSATTPVVTLTVPTPPAGIASHAVYAAVYSGVPVYEMMCRNVAVMRRRADSFLNATQILKVAGIDKGRRTKILEREILTGEHEKVQGGYGKYQGTWIPFERGVALARQYNVEHYLGAILEFQPPPAGRSDKTPTKEEYMAATREKKPSAGSSRPVSTTAATYRAIQNAIRDGKDTTTTPFMSASPTPVQTSTNTPASSPPSGPSRKKYRADDYGPNGYVGGYNVAANLVETGAERHRAALMALFLNEDRDHIPDLLTNPTPPTDLDIDLVIDDQGHTALHWAAALGRIAILRLLVEKGANIKRLNNLGESALVRAVLVTNNYDSQSFPELLNILADAISLVDNKHRTVLHHIAFTAGIKGRSLAAKYYMECVLERIGAMAGGFFGTLIDIQDKHGDTALNIAARFGNRNLVEQLLDIGASPDMENKAGIRPSDFGIDDLLHHGEGLRAAAAAVRALTESMTDDLLPPEINAMPSDSSSNAMEGVIPTSAADTTASTAAVTAATIASILSTNEPMMVDSESGGGPSRKRPRSPEAAAVQSNRMGFPPLQRQHVDAMGMPVVKGKAVATTVERMVEDMNSTFTRDLKTKQDQLGETQSMLRELTKELADVRRQNLGLRQQISQLPELALRTKTLETALSEETARTQLIHGGMATTSTAAGASESRSGNSNKPTPPNLEELRKEVTNLRNEVHRHEVEEQRLREEINNVKETTSTSDLQYRRIIASCTKHPITEVTDDYIASLLVVAELDKDVPTPDIASFVSKVETHESGGAIKNSGGMSVARPI</sequence>
<dbReference type="InterPro" id="IPR018004">
    <property type="entry name" value="KilA/APSES_HTH"/>
</dbReference>
<dbReference type="PANTHER" id="PTHR43828:SF3">
    <property type="entry name" value="CHROMO DOMAIN-CONTAINING PROTEIN"/>
    <property type="match status" value="1"/>
</dbReference>
<feature type="domain" description="HTH APSES-type" evidence="6">
    <location>
        <begin position="153"/>
        <end position="259"/>
    </location>
</feature>
<dbReference type="SUPFAM" id="SSF48403">
    <property type="entry name" value="Ankyrin repeat"/>
    <property type="match status" value="1"/>
</dbReference>
<dbReference type="Pfam" id="PF12796">
    <property type="entry name" value="Ank_2"/>
    <property type="match status" value="1"/>
</dbReference>
<feature type="compositionally biased region" description="Polar residues" evidence="5">
    <location>
        <begin position="304"/>
        <end position="318"/>
    </location>
</feature>
<evidence type="ECO:0000313" key="7">
    <source>
        <dbReference type="EMBL" id="TPX33180.1"/>
    </source>
</evidence>
<evidence type="ECO:0000256" key="5">
    <source>
        <dbReference type="SAM" id="MobiDB-lite"/>
    </source>
</evidence>
<dbReference type="PROSITE" id="PS50088">
    <property type="entry name" value="ANK_REPEAT"/>
    <property type="match status" value="2"/>
</dbReference>
<dbReference type="EMBL" id="QEAO01000022">
    <property type="protein sequence ID" value="TPX33180.1"/>
    <property type="molecule type" value="Genomic_DNA"/>
</dbReference>
<gene>
    <name evidence="7" type="ORF">SmJEL517_g03797</name>
</gene>
<dbReference type="Gene3D" id="3.10.260.10">
    <property type="entry name" value="Transcription regulator HTH, APSES-type DNA-binding domain"/>
    <property type="match status" value="1"/>
</dbReference>
<dbReference type="InterPro" id="IPR002110">
    <property type="entry name" value="Ankyrin_rpt"/>
</dbReference>
<dbReference type="Proteomes" id="UP000319731">
    <property type="component" value="Unassembled WGS sequence"/>
</dbReference>
<dbReference type="InterPro" id="IPR036887">
    <property type="entry name" value="HTH_APSES_sf"/>
</dbReference>
<feature type="compositionally biased region" description="Basic and acidic residues" evidence="5">
    <location>
        <begin position="257"/>
        <end position="276"/>
    </location>
</feature>
<keyword evidence="8" id="KW-1185">Reference proteome</keyword>
<feature type="region of interest" description="Disordered" evidence="5">
    <location>
        <begin position="641"/>
        <end position="666"/>
    </location>
</feature>
<dbReference type="InterPro" id="IPR003163">
    <property type="entry name" value="Tscrpt_reg_HTH_APSES-type"/>
</dbReference>
<dbReference type="SMART" id="SM01252">
    <property type="entry name" value="KilA-N"/>
    <property type="match status" value="1"/>
</dbReference>
<dbReference type="AlphaFoldDB" id="A0A507BUQ7"/>
<feature type="compositionally biased region" description="Low complexity" evidence="5">
    <location>
        <begin position="782"/>
        <end position="794"/>
    </location>
</feature>
<dbReference type="GO" id="GO:0033309">
    <property type="term" value="C:SBF transcription complex"/>
    <property type="evidence" value="ECO:0007669"/>
    <property type="project" value="TreeGrafter"/>
</dbReference>
<comment type="caution">
    <text evidence="7">The sequence shown here is derived from an EMBL/GenBank/DDBJ whole genome shotgun (WGS) entry which is preliminary data.</text>
</comment>
<feature type="region of interest" description="Disordered" evidence="5">
    <location>
        <begin position="252"/>
        <end position="340"/>
    </location>
</feature>
<dbReference type="STRING" id="1806994.A0A507BUQ7"/>
<dbReference type="InterPro" id="IPR051642">
    <property type="entry name" value="SWI6-like"/>
</dbReference>
<dbReference type="GO" id="GO:0030907">
    <property type="term" value="C:MBF transcription complex"/>
    <property type="evidence" value="ECO:0007669"/>
    <property type="project" value="TreeGrafter"/>
</dbReference>
<accession>A0A507BUQ7</accession>
<feature type="compositionally biased region" description="Polar residues" evidence="5">
    <location>
        <begin position="278"/>
        <end position="289"/>
    </location>
</feature>
<evidence type="ECO:0000256" key="1">
    <source>
        <dbReference type="ARBA" id="ARBA00022737"/>
    </source>
</evidence>
<evidence type="ECO:0000256" key="3">
    <source>
        <dbReference type="PROSITE-ProRule" id="PRU00023"/>
    </source>
</evidence>
<feature type="coiled-coil region" evidence="4">
    <location>
        <begin position="713"/>
        <end position="747"/>
    </location>
</feature>
<feature type="region of interest" description="Disordered" evidence="5">
    <location>
        <begin position="782"/>
        <end position="804"/>
    </location>
</feature>
<feature type="repeat" description="ANK" evidence="3">
    <location>
        <begin position="403"/>
        <end position="435"/>
    </location>
</feature>
<evidence type="ECO:0000313" key="8">
    <source>
        <dbReference type="Proteomes" id="UP000319731"/>
    </source>
</evidence>
<dbReference type="PANTHER" id="PTHR43828">
    <property type="entry name" value="ASPARAGINASE"/>
    <property type="match status" value="1"/>
</dbReference>
<evidence type="ECO:0000256" key="2">
    <source>
        <dbReference type="ARBA" id="ARBA00023043"/>
    </source>
</evidence>
<dbReference type="GO" id="GO:0001228">
    <property type="term" value="F:DNA-binding transcription activator activity, RNA polymerase II-specific"/>
    <property type="evidence" value="ECO:0007669"/>
    <property type="project" value="UniProtKB-ARBA"/>
</dbReference>
<reference evidence="7 8" key="1">
    <citation type="journal article" date="2019" name="Sci. Rep.">
        <title>Comparative genomics of chytrid fungi reveal insights into the obligate biotrophic and pathogenic lifestyle of Synchytrium endobioticum.</title>
        <authorList>
            <person name="van de Vossenberg B.T.L.H."/>
            <person name="Warris S."/>
            <person name="Nguyen H.D.T."/>
            <person name="van Gent-Pelzer M.P.E."/>
            <person name="Joly D.L."/>
            <person name="van de Geest H.C."/>
            <person name="Bonants P.J.M."/>
            <person name="Smith D.S."/>
            <person name="Levesque C.A."/>
            <person name="van der Lee T.A.J."/>
        </authorList>
    </citation>
    <scope>NUCLEOTIDE SEQUENCE [LARGE SCALE GENOMIC DNA]</scope>
    <source>
        <strain evidence="7 8">JEL517</strain>
    </source>
</reference>
<dbReference type="PROSITE" id="PS51299">
    <property type="entry name" value="HTH_APSES"/>
    <property type="match status" value="1"/>
</dbReference>
<dbReference type="OrthoDB" id="6718656at2759"/>
<organism evidence="7 8">
    <name type="scientific">Synchytrium microbalum</name>
    <dbReference type="NCBI Taxonomy" id="1806994"/>
    <lineage>
        <taxon>Eukaryota</taxon>
        <taxon>Fungi</taxon>
        <taxon>Fungi incertae sedis</taxon>
        <taxon>Chytridiomycota</taxon>
        <taxon>Chytridiomycota incertae sedis</taxon>
        <taxon>Chytridiomycetes</taxon>
        <taxon>Synchytriales</taxon>
        <taxon>Synchytriaceae</taxon>
        <taxon>Synchytrium</taxon>
    </lineage>
</organism>
<name>A0A507BUQ7_9FUNG</name>
<feature type="coiled-coil region" evidence="4">
    <location>
        <begin position="804"/>
        <end position="838"/>
    </location>
</feature>
<protein>
    <recommendedName>
        <fullName evidence="6">HTH APSES-type domain-containing protein</fullName>
    </recommendedName>
</protein>
<dbReference type="SUPFAM" id="SSF54616">
    <property type="entry name" value="DNA-binding domain of Mlu1-box binding protein MBP1"/>
    <property type="match status" value="1"/>
</dbReference>
<dbReference type="Pfam" id="PF04383">
    <property type="entry name" value="KilA-N"/>
    <property type="match status" value="1"/>
</dbReference>
<dbReference type="Gene3D" id="1.25.40.20">
    <property type="entry name" value="Ankyrin repeat-containing domain"/>
    <property type="match status" value="1"/>
</dbReference>
<evidence type="ECO:0000259" key="6">
    <source>
        <dbReference type="PROSITE" id="PS51299"/>
    </source>
</evidence>
<dbReference type="GeneID" id="42005022"/>
<feature type="repeat" description="ANK" evidence="3">
    <location>
        <begin position="523"/>
        <end position="555"/>
    </location>
</feature>
<keyword evidence="4" id="KW-0175">Coiled coil</keyword>
<keyword evidence="2 3" id="KW-0040">ANK repeat</keyword>
<dbReference type="RefSeq" id="XP_031024222.1">
    <property type="nucleotide sequence ID" value="XM_031169725.1"/>
</dbReference>
<dbReference type="Pfam" id="PF00023">
    <property type="entry name" value="Ank"/>
    <property type="match status" value="1"/>
</dbReference>
<dbReference type="SMART" id="SM00248">
    <property type="entry name" value="ANK"/>
    <property type="match status" value="2"/>
</dbReference>
<proteinExistence type="predicted"/>
<evidence type="ECO:0000256" key="4">
    <source>
        <dbReference type="SAM" id="Coils"/>
    </source>
</evidence>
<dbReference type="PROSITE" id="PS50297">
    <property type="entry name" value="ANK_REP_REGION"/>
    <property type="match status" value="2"/>
</dbReference>